<evidence type="ECO:0000256" key="1">
    <source>
        <dbReference type="ARBA" id="ARBA00002803"/>
    </source>
</evidence>
<feature type="repeat" description="Lumazine-binding" evidence="8">
    <location>
        <begin position="104"/>
        <end position="208"/>
    </location>
</feature>
<dbReference type="InterPro" id="IPR017938">
    <property type="entry name" value="Riboflavin_synthase-like_b-brl"/>
</dbReference>
<feature type="domain" description="Lumazine-binding" evidence="9">
    <location>
        <begin position="1"/>
        <end position="103"/>
    </location>
</feature>
<dbReference type="InterPro" id="IPR023366">
    <property type="entry name" value="ATP_synth_asu-like_sf"/>
</dbReference>
<feature type="repeat" description="Lumazine-binding" evidence="8">
    <location>
        <begin position="1"/>
        <end position="103"/>
    </location>
</feature>
<evidence type="ECO:0000256" key="3">
    <source>
        <dbReference type="ARBA" id="ARBA00012827"/>
    </source>
</evidence>
<evidence type="ECO:0000256" key="7">
    <source>
        <dbReference type="ARBA" id="ARBA00022737"/>
    </source>
</evidence>
<keyword evidence="6" id="KW-0808">Transferase</keyword>
<keyword evidence="11" id="KW-1185">Reference proteome</keyword>
<dbReference type="EC" id="2.5.1.9" evidence="3"/>
<evidence type="ECO:0000256" key="4">
    <source>
        <dbReference type="ARBA" id="ARBA00013950"/>
    </source>
</evidence>
<dbReference type="InterPro" id="IPR026017">
    <property type="entry name" value="Lumazine-bd_dom"/>
</dbReference>
<organism evidence="10 11">
    <name type="scientific">Serendipita vermifera MAFF 305830</name>
    <dbReference type="NCBI Taxonomy" id="933852"/>
    <lineage>
        <taxon>Eukaryota</taxon>
        <taxon>Fungi</taxon>
        <taxon>Dikarya</taxon>
        <taxon>Basidiomycota</taxon>
        <taxon>Agaricomycotina</taxon>
        <taxon>Agaricomycetes</taxon>
        <taxon>Sebacinales</taxon>
        <taxon>Serendipitaceae</taxon>
        <taxon>Serendipita</taxon>
    </lineage>
</organism>
<dbReference type="AlphaFoldDB" id="A0A0C3BJX8"/>
<dbReference type="SUPFAM" id="SSF63380">
    <property type="entry name" value="Riboflavin synthase domain-like"/>
    <property type="match status" value="2"/>
</dbReference>
<dbReference type="PANTHER" id="PTHR21098">
    <property type="entry name" value="RIBOFLAVIN SYNTHASE ALPHA CHAIN"/>
    <property type="match status" value="1"/>
</dbReference>
<proteinExistence type="predicted"/>
<dbReference type="HOGENOM" id="CLU_034388_1_1_1"/>
<gene>
    <name evidence="10" type="ORF">M408DRAFT_14748</name>
</gene>
<evidence type="ECO:0000259" key="9">
    <source>
        <dbReference type="PROSITE" id="PS51177"/>
    </source>
</evidence>
<dbReference type="InterPro" id="IPR001783">
    <property type="entry name" value="Lumazine-bd"/>
</dbReference>
<dbReference type="GO" id="GO:0004746">
    <property type="term" value="F:riboflavin synthase activity"/>
    <property type="evidence" value="ECO:0007669"/>
    <property type="project" value="UniProtKB-EC"/>
</dbReference>
<accession>A0A0C3BJX8</accession>
<comment type="pathway">
    <text evidence="2">Cofactor biosynthesis; riboflavin biosynthesis; riboflavin from 2-hydroxy-3-oxobutyl phosphate and 5-amino-6-(D-ribitylamino)uracil: step 2/2.</text>
</comment>
<dbReference type="Proteomes" id="UP000054097">
    <property type="component" value="Unassembled WGS sequence"/>
</dbReference>
<evidence type="ECO:0000256" key="2">
    <source>
        <dbReference type="ARBA" id="ARBA00004887"/>
    </source>
</evidence>
<dbReference type="GO" id="GO:0009231">
    <property type="term" value="P:riboflavin biosynthetic process"/>
    <property type="evidence" value="ECO:0007669"/>
    <property type="project" value="UniProtKB-KW"/>
</dbReference>
<evidence type="ECO:0000256" key="5">
    <source>
        <dbReference type="ARBA" id="ARBA00022619"/>
    </source>
</evidence>
<keyword evidence="7" id="KW-0677">Repeat</keyword>
<feature type="domain" description="Lumazine-binding" evidence="9">
    <location>
        <begin position="104"/>
        <end position="208"/>
    </location>
</feature>
<sequence length="241" mass="25720">MFTGLIEHMGTVSVIDQLDASESGGGGWSMTIADSASILGDCHIGDSICVNGCCLTVTEFDQDSFKVGLAPETLSRTNLGHLKVGSKVNLERAVAGHIRFGGHFVQGHIDDVVTVCSREEDGNSLRLLFKVPKGTEERPSLLPYIIPKGFIALDGASLTVTTVSDSEQTFGVMLIAHTQSKIDLANKPVGATVNVEVDMVGKYVEKSIAAAMGDLEGGDSPIKRLVERTVQEVLRKHNVIQ</sequence>
<dbReference type="PROSITE" id="PS51177">
    <property type="entry name" value="LUMAZINE_BIND"/>
    <property type="match status" value="2"/>
</dbReference>
<evidence type="ECO:0000256" key="8">
    <source>
        <dbReference type="PROSITE-ProRule" id="PRU00524"/>
    </source>
</evidence>
<evidence type="ECO:0000313" key="11">
    <source>
        <dbReference type="Proteomes" id="UP000054097"/>
    </source>
</evidence>
<dbReference type="Pfam" id="PF00677">
    <property type="entry name" value="Lum_binding"/>
    <property type="match status" value="2"/>
</dbReference>
<dbReference type="OrthoDB" id="10258924at2759"/>
<dbReference type="FunFam" id="2.40.30.20:FF:000006">
    <property type="entry name" value="Riboflavin synthase, alpha subunit"/>
    <property type="match status" value="1"/>
</dbReference>
<reference evidence="10 11" key="1">
    <citation type="submission" date="2014-04" db="EMBL/GenBank/DDBJ databases">
        <authorList>
            <consortium name="DOE Joint Genome Institute"/>
            <person name="Kuo A."/>
            <person name="Zuccaro A."/>
            <person name="Kohler A."/>
            <person name="Nagy L.G."/>
            <person name="Floudas D."/>
            <person name="Copeland A."/>
            <person name="Barry K.W."/>
            <person name="Cichocki N."/>
            <person name="Veneault-Fourrey C."/>
            <person name="LaButti K."/>
            <person name="Lindquist E.A."/>
            <person name="Lipzen A."/>
            <person name="Lundell T."/>
            <person name="Morin E."/>
            <person name="Murat C."/>
            <person name="Sun H."/>
            <person name="Tunlid A."/>
            <person name="Henrissat B."/>
            <person name="Grigoriev I.V."/>
            <person name="Hibbett D.S."/>
            <person name="Martin F."/>
            <person name="Nordberg H.P."/>
            <person name="Cantor M.N."/>
            <person name="Hua S.X."/>
        </authorList>
    </citation>
    <scope>NUCLEOTIDE SEQUENCE [LARGE SCALE GENOMIC DNA]</scope>
    <source>
        <strain evidence="10 11">MAFF 305830</strain>
    </source>
</reference>
<dbReference type="FunFam" id="2.40.30.20:FF:000004">
    <property type="entry name" value="Riboflavin synthase, alpha subunit"/>
    <property type="match status" value="1"/>
</dbReference>
<dbReference type="Gene3D" id="2.40.30.20">
    <property type="match status" value="2"/>
</dbReference>
<protein>
    <recommendedName>
        <fullName evidence="4">Riboflavin synthase</fullName>
        <ecNumber evidence="3">2.5.1.9</ecNumber>
    </recommendedName>
</protein>
<evidence type="ECO:0000313" key="10">
    <source>
        <dbReference type="EMBL" id="KIM32394.1"/>
    </source>
</evidence>
<dbReference type="CDD" id="cd00402">
    <property type="entry name" value="Riboflavin_synthase_like"/>
    <property type="match status" value="1"/>
</dbReference>
<dbReference type="PANTHER" id="PTHR21098:SF0">
    <property type="entry name" value="RIBOFLAVIN SYNTHASE"/>
    <property type="match status" value="1"/>
</dbReference>
<dbReference type="NCBIfam" id="NF006767">
    <property type="entry name" value="PRK09289.1"/>
    <property type="match status" value="1"/>
</dbReference>
<name>A0A0C3BJX8_SERVB</name>
<dbReference type="EMBL" id="KN824280">
    <property type="protein sequence ID" value="KIM32394.1"/>
    <property type="molecule type" value="Genomic_DNA"/>
</dbReference>
<reference evidence="11" key="2">
    <citation type="submission" date="2015-01" db="EMBL/GenBank/DDBJ databases">
        <title>Evolutionary Origins and Diversification of the Mycorrhizal Mutualists.</title>
        <authorList>
            <consortium name="DOE Joint Genome Institute"/>
            <consortium name="Mycorrhizal Genomics Consortium"/>
            <person name="Kohler A."/>
            <person name="Kuo A."/>
            <person name="Nagy L.G."/>
            <person name="Floudas D."/>
            <person name="Copeland A."/>
            <person name="Barry K.W."/>
            <person name="Cichocki N."/>
            <person name="Veneault-Fourrey C."/>
            <person name="LaButti K."/>
            <person name="Lindquist E.A."/>
            <person name="Lipzen A."/>
            <person name="Lundell T."/>
            <person name="Morin E."/>
            <person name="Murat C."/>
            <person name="Riley R."/>
            <person name="Ohm R."/>
            <person name="Sun H."/>
            <person name="Tunlid A."/>
            <person name="Henrissat B."/>
            <person name="Grigoriev I.V."/>
            <person name="Hibbett D.S."/>
            <person name="Martin F."/>
        </authorList>
    </citation>
    <scope>NUCLEOTIDE SEQUENCE [LARGE SCALE GENOMIC DNA]</scope>
    <source>
        <strain evidence="11">MAFF 305830</strain>
    </source>
</reference>
<dbReference type="STRING" id="933852.A0A0C3BJX8"/>
<comment type="function">
    <text evidence="1">Catalyzes the dismutation of two molecules of 6,7-dimethyl-8-ribityllumazine, resulting in the formation of riboflavin and 5-amino-6-(D-ribitylamino)uracil.</text>
</comment>
<dbReference type="NCBIfam" id="TIGR00187">
    <property type="entry name" value="ribE"/>
    <property type="match status" value="1"/>
</dbReference>
<dbReference type="PIRSF" id="PIRSF000498">
    <property type="entry name" value="Riboflavin_syn_A"/>
    <property type="match status" value="1"/>
</dbReference>
<evidence type="ECO:0000256" key="6">
    <source>
        <dbReference type="ARBA" id="ARBA00022679"/>
    </source>
</evidence>
<keyword evidence="5" id="KW-0686">Riboflavin biosynthesis</keyword>